<feature type="transmembrane region" description="Helical" evidence="1">
    <location>
        <begin position="84"/>
        <end position="106"/>
    </location>
</feature>
<gene>
    <name evidence="2" type="ORF">BKA24_000520</name>
</gene>
<feature type="transmembrane region" description="Helical" evidence="1">
    <location>
        <begin position="21"/>
        <end position="41"/>
    </location>
</feature>
<evidence type="ECO:0000313" key="2">
    <source>
        <dbReference type="EMBL" id="MBB4665811.1"/>
    </source>
</evidence>
<name>A0A7W7FGX2_9MICO</name>
<proteinExistence type="predicted"/>
<evidence type="ECO:0000313" key="3">
    <source>
        <dbReference type="Proteomes" id="UP000573729"/>
    </source>
</evidence>
<organism evidence="2 3">
    <name type="scientific">Microbacterium marinum</name>
    <dbReference type="NCBI Taxonomy" id="421115"/>
    <lineage>
        <taxon>Bacteria</taxon>
        <taxon>Bacillati</taxon>
        <taxon>Actinomycetota</taxon>
        <taxon>Actinomycetes</taxon>
        <taxon>Micrococcales</taxon>
        <taxon>Microbacteriaceae</taxon>
        <taxon>Microbacterium</taxon>
    </lineage>
</organism>
<feature type="transmembrane region" description="Helical" evidence="1">
    <location>
        <begin position="53"/>
        <end position="72"/>
    </location>
</feature>
<dbReference type="AlphaFoldDB" id="A0A7W7FGX2"/>
<comment type="caution">
    <text evidence="2">The sequence shown here is derived from an EMBL/GenBank/DDBJ whole genome shotgun (WGS) entry which is preliminary data.</text>
</comment>
<evidence type="ECO:0000256" key="1">
    <source>
        <dbReference type="SAM" id="Phobius"/>
    </source>
</evidence>
<dbReference type="RefSeq" id="WP_184214789.1">
    <property type="nucleotide sequence ID" value="NZ_JACHMD010000001.1"/>
</dbReference>
<sequence length="115" mass="11966">MSETTTHPMPGTRLRGYSASVILVAGVFLAPVALMVVFNSWSAPEPSDYVRMAFAQVAGATVAIGTVVGLVLHRVVRRSPIGEIAWFSAIAVAIVAFQIGVVANAASSLLSRLGV</sequence>
<dbReference type="Proteomes" id="UP000573729">
    <property type="component" value="Unassembled WGS sequence"/>
</dbReference>
<keyword evidence="3" id="KW-1185">Reference proteome</keyword>
<accession>A0A7W7FGX2</accession>
<keyword evidence="1" id="KW-0472">Membrane</keyword>
<protein>
    <submittedName>
        <fullName evidence="2">Uncharacterized protein</fullName>
    </submittedName>
</protein>
<reference evidence="2 3" key="1">
    <citation type="submission" date="2020-08" db="EMBL/GenBank/DDBJ databases">
        <title>Sequencing the genomes of 1000 actinobacteria strains.</title>
        <authorList>
            <person name="Klenk H.-P."/>
        </authorList>
    </citation>
    <scope>NUCLEOTIDE SEQUENCE [LARGE SCALE GENOMIC DNA]</scope>
    <source>
        <strain evidence="2 3">DSM 24947</strain>
    </source>
</reference>
<dbReference type="EMBL" id="JACHMD010000001">
    <property type="protein sequence ID" value="MBB4665811.1"/>
    <property type="molecule type" value="Genomic_DNA"/>
</dbReference>
<keyword evidence="1" id="KW-0812">Transmembrane</keyword>
<keyword evidence="1" id="KW-1133">Transmembrane helix</keyword>